<accession>A0AAX3P439</accession>
<protein>
    <submittedName>
        <fullName evidence="1">Uncharacterized protein</fullName>
    </submittedName>
</protein>
<dbReference type="EMBL" id="CP118942">
    <property type="protein sequence ID" value="WEE26232.1"/>
    <property type="molecule type" value="Genomic_DNA"/>
</dbReference>
<evidence type="ECO:0000313" key="2">
    <source>
        <dbReference type="Proteomes" id="UP001214666"/>
    </source>
</evidence>
<organism evidence="1 2">
    <name type="scientific">Aeromonas hydrophila</name>
    <dbReference type="NCBI Taxonomy" id="644"/>
    <lineage>
        <taxon>Bacteria</taxon>
        <taxon>Pseudomonadati</taxon>
        <taxon>Pseudomonadota</taxon>
        <taxon>Gammaproteobacteria</taxon>
        <taxon>Aeromonadales</taxon>
        <taxon>Aeromonadaceae</taxon>
        <taxon>Aeromonas</taxon>
    </lineage>
</organism>
<dbReference type="AlphaFoldDB" id="A0AAX3P439"/>
<sequence length="64" mass="7281">MGIKDNQPPQEWSDPVSGKGITRFYKLALEFDLTDPMVQRTIGNDLWEGEVQQSGTITIKGTWR</sequence>
<reference evidence="1" key="1">
    <citation type="submission" date="2023-02" db="EMBL/GenBank/DDBJ databases">
        <title>The sequence of Aeromonas hydrophila K533.</title>
        <authorList>
            <person name="Luo X."/>
        </authorList>
    </citation>
    <scope>NUCLEOTIDE SEQUENCE</scope>
    <source>
        <strain evidence="1">K533</strain>
    </source>
</reference>
<proteinExistence type="predicted"/>
<dbReference type="RefSeq" id="WP_275115642.1">
    <property type="nucleotide sequence ID" value="NZ_CP118942.1"/>
</dbReference>
<dbReference type="Proteomes" id="UP001214666">
    <property type="component" value="Chromosome"/>
</dbReference>
<evidence type="ECO:0000313" key="1">
    <source>
        <dbReference type="EMBL" id="WEE26232.1"/>
    </source>
</evidence>
<name>A0AAX3P439_AERHY</name>
<gene>
    <name evidence="1" type="ORF">PY771_21895</name>
</gene>